<dbReference type="Proteomes" id="UP000274504">
    <property type="component" value="Unassembled WGS sequence"/>
</dbReference>
<evidence type="ECO:0000313" key="1">
    <source>
        <dbReference type="EMBL" id="VDL60253.1"/>
    </source>
</evidence>
<organism evidence="3">
    <name type="scientific">Hymenolepis diminuta</name>
    <name type="common">Rat tapeworm</name>
    <dbReference type="NCBI Taxonomy" id="6216"/>
    <lineage>
        <taxon>Eukaryota</taxon>
        <taxon>Metazoa</taxon>
        <taxon>Spiralia</taxon>
        <taxon>Lophotrochozoa</taxon>
        <taxon>Platyhelminthes</taxon>
        <taxon>Cestoda</taxon>
        <taxon>Eucestoda</taxon>
        <taxon>Cyclophyllidea</taxon>
        <taxon>Hymenolepididae</taxon>
        <taxon>Hymenolepis</taxon>
    </lineage>
</organism>
<evidence type="ECO:0000313" key="3">
    <source>
        <dbReference type="WBParaSite" id="HDID_0000793701-mRNA-1"/>
    </source>
</evidence>
<evidence type="ECO:0000313" key="2">
    <source>
        <dbReference type="Proteomes" id="UP000274504"/>
    </source>
</evidence>
<reference evidence="1 2" key="2">
    <citation type="submission" date="2018-11" db="EMBL/GenBank/DDBJ databases">
        <authorList>
            <consortium name="Pathogen Informatics"/>
        </authorList>
    </citation>
    <scope>NUCLEOTIDE SEQUENCE [LARGE SCALE GENOMIC DNA]</scope>
</reference>
<reference evidence="3" key="1">
    <citation type="submission" date="2017-02" db="UniProtKB">
        <authorList>
            <consortium name="WormBaseParasite"/>
        </authorList>
    </citation>
    <scope>IDENTIFICATION</scope>
</reference>
<gene>
    <name evidence="1" type="ORF">HDID_LOCUS7935</name>
</gene>
<sequence>MNMGGGYLKRPFLLLLHKGLICNCKVIVVIVCSTECRRSRWFAVCNSATSGR</sequence>
<proteinExistence type="predicted"/>
<protein>
    <submittedName>
        <fullName evidence="1 3">Uncharacterized protein</fullName>
    </submittedName>
</protein>
<accession>A0A0R3SRU4</accession>
<dbReference type="WBParaSite" id="HDID_0000793701-mRNA-1">
    <property type="protein sequence ID" value="HDID_0000793701-mRNA-1"/>
    <property type="gene ID" value="HDID_0000793701"/>
</dbReference>
<dbReference type="EMBL" id="UYSG01011000">
    <property type="protein sequence ID" value="VDL60253.1"/>
    <property type="molecule type" value="Genomic_DNA"/>
</dbReference>
<name>A0A0R3SRU4_HYMDI</name>
<dbReference type="AlphaFoldDB" id="A0A0R3SRU4"/>